<keyword evidence="2" id="KW-1185">Reference proteome</keyword>
<name>A0ACC0CVZ7_9PEZI</name>
<reference evidence="1 2" key="1">
    <citation type="journal article" date="2022" name="New Phytol.">
        <title>Ecological generalism drives hyperdiversity of secondary metabolite gene clusters in xylarialean endophytes.</title>
        <authorList>
            <person name="Franco M.E.E."/>
            <person name="Wisecaver J.H."/>
            <person name="Arnold A.E."/>
            <person name="Ju Y.M."/>
            <person name="Slot J.C."/>
            <person name="Ahrendt S."/>
            <person name="Moore L.P."/>
            <person name="Eastman K.E."/>
            <person name="Scott K."/>
            <person name="Konkel Z."/>
            <person name="Mondo S.J."/>
            <person name="Kuo A."/>
            <person name="Hayes R.D."/>
            <person name="Haridas S."/>
            <person name="Andreopoulos B."/>
            <person name="Riley R."/>
            <person name="LaButti K."/>
            <person name="Pangilinan J."/>
            <person name="Lipzen A."/>
            <person name="Amirebrahimi M."/>
            <person name="Yan J."/>
            <person name="Adam C."/>
            <person name="Keymanesh K."/>
            <person name="Ng V."/>
            <person name="Louie K."/>
            <person name="Northen T."/>
            <person name="Drula E."/>
            <person name="Henrissat B."/>
            <person name="Hsieh H.M."/>
            <person name="Youens-Clark K."/>
            <person name="Lutzoni F."/>
            <person name="Miadlikowska J."/>
            <person name="Eastwood D.C."/>
            <person name="Hamelin R.C."/>
            <person name="Grigoriev I.V."/>
            <person name="U'Ren J.M."/>
        </authorList>
    </citation>
    <scope>NUCLEOTIDE SEQUENCE [LARGE SCALE GENOMIC DNA]</scope>
    <source>
        <strain evidence="1 2">ER1909</strain>
    </source>
</reference>
<accession>A0ACC0CVZ7</accession>
<gene>
    <name evidence="1" type="ORF">F4821DRAFT_242663</name>
</gene>
<organism evidence="1 2">
    <name type="scientific">Hypoxylon rubiginosum</name>
    <dbReference type="NCBI Taxonomy" id="110542"/>
    <lineage>
        <taxon>Eukaryota</taxon>
        <taxon>Fungi</taxon>
        <taxon>Dikarya</taxon>
        <taxon>Ascomycota</taxon>
        <taxon>Pezizomycotina</taxon>
        <taxon>Sordariomycetes</taxon>
        <taxon>Xylariomycetidae</taxon>
        <taxon>Xylariales</taxon>
        <taxon>Hypoxylaceae</taxon>
        <taxon>Hypoxylon</taxon>
    </lineage>
</organism>
<sequence>MMILVFCFLLILSRLVINWGRLRKAPGPVLAGATDLWRAYHQYNGTLRERLLALHSRYGPIVRYGVRSVSINDPEVINIVYGSRAGFVTADSYKVLVGIQNGKEVPSLVSTADEERHGALRRSVAIAFTPTAVLDYESSVDATIEELIDILSKKTDFDLSSIILWYTIDAAGRFSFGEPLGCLQTEDDVGGAIKLIRDRFNHWGWWSSLPQLERLLYRNPIAMRQKRAPSQMATDALKKLRSRIDGAGDITHTDLLQRFIEASKDHPQLDTAGVLGMMMSTISGAGDTTATTITAVLYELIKNPSVLKKLQDELLQAELPEIPQFSQASKLPYLNAVIKEGMRLFPVSNWPLERLVPAGGVTIAGMFFPEKTSVGCLPLTVHLNAKVFGEDAHIYSPERWLTPDRERLRQMEAAHMGFSRGRRNCMGANIATMQMKKVIPAIIMKFDLSLVDPEALLRADFSPGVAYLKPLYVRSRSRY</sequence>
<comment type="caution">
    <text evidence="1">The sequence shown here is derived from an EMBL/GenBank/DDBJ whole genome shotgun (WGS) entry which is preliminary data.</text>
</comment>
<evidence type="ECO:0000313" key="1">
    <source>
        <dbReference type="EMBL" id="KAI6084492.1"/>
    </source>
</evidence>
<protein>
    <submittedName>
        <fullName evidence="1">Cytochrome P450</fullName>
    </submittedName>
</protein>
<proteinExistence type="predicted"/>
<evidence type="ECO:0000313" key="2">
    <source>
        <dbReference type="Proteomes" id="UP001497680"/>
    </source>
</evidence>
<dbReference type="EMBL" id="MU394336">
    <property type="protein sequence ID" value="KAI6084492.1"/>
    <property type="molecule type" value="Genomic_DNA"/>
</dbReference>
<dbReference type="Proteomes" id="UP001497680">
    <property type="component" value="Unassembled WGS sequence"/>
</dbReference>